<evidence type="ECO:0000256" key="2">
    <source>
        <dbReference type="ARBA" id="ARBA00022942"/>
    </source>
</evidence>
<dbReference type="PANTHER" id="PTHR10660">
    <property type="entry name" value="PROTEASOME REGULATOR PA28"/>
    <property type="match status" value="1"/>
</dbReference>
<dbReference type="Pfam" id="PF02252">
    <property type="entry name" value="PA28_C"/>
    <property type="match status" value="1"/>
</dbReference>
<evidence type="ECO:0000313" key="7">
    <source>
        <dbReference type="Proteomes" id="UP000076798"/>
    </source>
</evidence>
<evidence type="ECO:0000259" key="4">
    <source>
        <dbReference type="Pfam" id="PF02251"/>
    </source>
</evidence>
<comment type="similarity">
    <text evidence="1">Belongs to the PA28 family.</text>
</comment>
<dbReference type="InterPro" id="IPR036997">
    <property type="entry name" value="PA28_C_sf"/>
</dbReference>
<accession>A0A166G6V5</accession>
<dbReference type="OrthoDB" id="6591885at2759"/>
<evidence type="ECO:0000259" key="5">
    <source>
        <dbReference type="Pfam" id="PF02252"/>
    </source>
</evidence>
<dbReference type="InterPro" id="IPR036996">
    <property type="entry name" value="PA28_N_sf"/>
</dbReference>
<dbReference type="EMBL" id="KV428022">
    <property type="protein sequence ID" value="KZT41367.1"/>
    <property type="molecule type" value="Genomic_DNA"/>
</dbReference>
<dbReference type="InterPro" id="IPR003185">
    <property type="entry name" value="Proteasome_activ_PA28_N"/>
</dbReference>
<feature type="domain" description="Proteasome activator PA28 N-terminal" evidence="4">
    <location>
        <begin position="13"/>
        <end position="58"/>
    </location>
</feature>
<feature type="domain" description="Proteasome activator PA28 C-terminal" evidence="5">
    <location>
        <begin position="108"/>
        <end position="249"/>
    </location>
</feature>
<dbReference type="InterPro" id="IPR009077">
    <property type="entry name" value="Proteasome_activ_PA28"/>
</dbReference>
<evidence type="ECO:0000313" key="6">
    <source>
        <dbReference type="EMBL" id="KZT41367.1"/>
    </source>
</evidence>
<dbReference type="Pfam" id="PF02251">
    <property type="entry name" value="PA28_N"/>
    <property type="match status" value="1"/>
</dbReference>
<evidence type="ECO:0000256" key="1">
    <source>
        <dbReference type="ARBA" id="ARBA00005883"/>
    </source>
</evidence>
<sequence>MSSKNKSVEMEPEVKKSLEDFRKSVASTAEDIIFKKFPSKILQMQKLVAESAMPSSHFHISHAAKSTDTTVHHSLGDPSIDPRKPKKRKLEDHETADDAHFTVYPSYVTANRQLQVVLKHVKDECDELVSLCDTVTLWVNLSMPRIEDGDNFGVQIQEEVLSELSKSQEAAYNTRDGVRTHHLARAKICSKMIKYPHLEDYPLALAEHDEKQYYFARQHLIDIRNIYAVLTDILHKNIAKIRSPKGNNSVGLY</sequence>
<feature type="compositionally biased region" description="Basic and acidic residues" evidence="3">
    <location>
        <begin position="70"/>
        <end position="95"/>
    </location>
</feature>
<dbReference type="FunFam" id="1.20.120.180:FF:000002">
    <property type="entry name" value="Proteasome activator complex subunit 1"/>
    <property type="match status" value="1"/>
</dbReference>
<gene>
    <name evidence="6" type="ORF">SISSUDRAFT_303775</name>
</gene>
<dbReference type="Gene3D" id="1.20.5.120">
    <property type="entry name" value="Proteasome activator pa28, N-terminal domain"/>
    <property type="match status" value="1"/>
</dbReference>
<dbReference type="InterPro" id="IPR036252">
    <property type="entry name" value="Proteasome_activ_sf"/>
</dbReference>
<organism evidence="6 7">
    <name type="scientific">Sistotremastrum suecicum HHB10207 ss-3</name>
    <dbReference type="NCBI Taxonomy" id="1314776"/>
    <lineage>
        <taxon>Eukaryota</taxon>
        <taxon>Fungi</taxon>
        <taxon>Dikarya</taxon>
        <taxon>Basidiomycota</taxon>
        <taxon>Agaricomycotina</taxon>
        <taxon>Agaricomycetes</taxon>
        <taxon>Sistotremastrales</taxon>
        <taxon>Sistotremastraceae</taxon>
        <taxon>Sistotremastrum</taxon>
    </lineage>
</organism>
<dbReference type="Gene3D" id="1.20.120.180">
    <property type="entry name" value="Proteasome activator pa28, C-terminal domain"/>
    <property type="match status" value="1"/>
</dbReference>
<dbReference type="GO" id="GO:2000045">
    <property type="term" value="P:regulation of G1/S transition of mitotic cell cycle"/>
    <property type="evidence" value="ECO:0007669"/>
    <property type="project" value="TreeGrafter"/>
</dbReference>
<dbReference type="GO" id="GO:0005654">
    <property type="term" value="C:nucleoplasm"/>
    <property type="evidence" value="ECO:0007669"/>
    <property type="project" value="TreeGrafter"/>
</dbReference>
<proteinExistence type="inferred from homology"/>
<dbReference type="PANTHER" id="PTHR10660:SF2">
    <property type="entry name" value="LD45860P"/>
    <property type="match status" value="1"/>
</dbReference>
<protein>
    <submittedName>
        <fullName evidence="6">Proteasome activator pa28, REG alpha/beta subunit</fullName>
    </submittedName>
</protein>
<evidence type="ECO:0000256" key="3">
    <source>
        <dbReference type="SAM" id="MobiDB-lite"/>
    </source>
</evidence>
<reference evidence="6 7" key="1">
    <citation type="journal article" date="2016" name="Mol. Biol. Evol.">
        <title>Comparative Genomics of Early-Diverging Mushroom-Forming Fungi Provides Insights into the Origins of Lignocellulose Decay Capabilities.</title>
        <authorList>
            <person name="Nagy L.G."/>
            <person name="Riley R."/>
            <person name="Tritt A."/>
            <person name="Adam C."/>
            <person name="Daum C."/>
            <person name="Floudas D."/>
            <person name="Sun H."/>
            <person name="Yadav J.S."/>
            <person name="Pangilinan J."/>
            <person name="Larsson K.H."/>
            <person name="Matsuura K."/>
            <person name="Barry K."/>
            <person name="Labutti K."/>
            <person name="Kuo R."/>
            <person name="Ohm R.A."/>
            <person name="Bhattacharya S.S."/>
            <person name="Shirouzu T."/>
            <person name="Yoshinaga Y."/>
            <person name="Martin F.M."/>
            <person name="Grigoriev I.V."/>
            <person name="Hibbett D.S."/>
        </authorList>
    </citation>
    <scope>NUCLEOTIDE SEQUENCE [LARGE SCALE GENOMIC DNA]</scope>
    <source>
        <strain evidence="6 7">HHB10207 ss-3</strain>
    </source>
</reference>
<keyword evidence="7" id="KW-1185">Reference proteome</keyword>
<dbReference type="STRING" id="1314776.A0A166G6V5"/>
<dbReference type="SUPFAM" id="SSF47216">
    <property type="entry name" value="Proteasome activator"/>
    <property type="match status" value="1"/>
</dbReference>
<dbReference type="Proteomes" id="UP000076798">
    <property type="component" value="Unassembled WGS sequence"/>
</dbReference>
<dbReference type="GO" id="GO:0005737">
    <property type="term" value="C:cytoplasm"/>
    <property type="evidence" value="ECO:0007669"/>
    <property type="project" value="TreeGrafter"/>
</dbReference>
<dbReference type="AlphaFoldDB" id="A0A166G6V5"/>
<dbReference type="GO" id="GO:0061136">
    <property type="term" value="P:regulation of proteasomal protein catabolic process"/>
    <property type="evidence" value="ECO:0007669"/>
    <property type="project" value="TreeGrafter"/>
</dbReference>
<name>A0A166G6V5_9AGAM</name>
<feature type="region of interest" description="Disordered" evidence="3">
    <location>
        <begin position="64"/>
        <end position="95"/>
    </location>
</feature>
<dbReference type="GO" id="GO:0008537">
    <property type="term" value="C:proteasome activator complex"/>
    <property type="evidence" value="ECO:0007669"/>
    <property type="project" value="InterPro"/>
</dbReference>
<dbReference type="InterPro" id="IPR003186">
    <property type="entry name" value="PA28_C"/>
</dbReference>
<dbReference type="GO" id="GO:0061133">
    <property type="term" value="F:endopeptidase activator activity"/>
    <property type="evidence" value="ECO:0007669"/>
    <property type="project" value="TreeGrafter"/>
</dbReference>
<keyword evidence="2 6" id="KW-0647">Proteasome</keyword>